<comment type="caution">
    <text evidence="2">The sequence shown here is derived from an EMBL/GenBank/DDBJ whole genome shotgun (WGS) entry which is preliminary data.</text>
</comment>
<organism evidence="2 3">
    <name type="scientific">Pseudotabrizicola algicola</name>
    <dbReference type="NCBI Taxonomy" id="2709381"/>
    <lineage>
        <taxon>Bacteria</taxon>
        <taxon>Pseudomonadati</taxon>
        <taxon>Pseudomonadota</taxon>
        <taxon>Alphaproteobacteria</taxon>
        <taxon>Rhodobacterales</taxon>
        <taxon>Paracoccaceae</taxon>
        <taxon>Pseudotabrizicola</taxon>
    </lineage>
</organism>
<dbReference type="RefSeq" id="WP_164613553.1">
    <property type="nucleotide sequence ID" value="NZ_JAAIKE010000005.1"/>
</dbReference>
<evidence type="ECO:0000313" key="2">
    <source>
        <dbReference type="EMBL" id="NEX47635.1"/>
    </source>
</evidence>
<dbReference type="PANTHER" id="PTHR33375">
    <property type="entry name" value="CHROMOSOME-PARTITIONING PROTEIN PARB-RELATED"/>
    <property type="match status" value="1"/>
</dbReference>
<dbReference type="InterPro" id="IPR003115">
    <property type="entry name" value="ParB_N"/>
</dbReference>
<keyword evidence="3" id="KW-1185">Reference proteome</keyword>
<dbReference type="PANTHER" id="PTHR33375:SF1">
    <property type="entry name" value="CHROMOSOME-PARTITIONING PROTEIN PARB-RELATED"/>
    <property type="match status" value="1"/>
</dbReference>
<accession>A0A6B3RUL6</accession>
<dbReference type="Pfam" id="PF02195">
    <property type="entry name" value="ParB_N"/>
    <property type="match status" value="1"/>
</dbReference>
<gene>
    <name evidence="2" type="ORF">G3572_15590</name>
</gene>
<dbReference type="Proteomes" id="UP000481421">
    <property type="component" value="Unassembled WGS sequence"/>
</dbReference>
<feature type="domain" description="ParB-like N-terminal" evidence="1">
    <location>
        <begin position="10"/>
        <end position="100"/>
    </location>
</feature>
<dbReference type="AlphaFoldDB" id="A0A6B3RUL6"/>
<dbReference type="SUPFAM" id="SSF110849">
    <property type="entry name" value="ParB/Sulfiredoxin"/>
    <property type="match status" value="1"/>
</dbReference>
<evidence type="ECO:0000259" key="1">
    <source>
        <dbReference type="SMART" id="SM00470"/>
    </source>
</evidence>
<evidence type="ECO:0000313" key="3">
    <source>
        <dbReference type="Proteomes" id="UP000481421"/>
    </source>
</evidence>
<dbReference type="Gene3D" id="3.90.1530.10">
    <property type="entry name" value="Conserved hypothetical protein from pyrococcus furiosus pfu- 392566-001, ParB domain"/>
    <property type="match status" value="1"/>
</dbReference>
<dbReference type="GO" id="GO:0007059">
    <property type="term" value="P:chromosome segregation"/>
    <property type="evidence" value="ECO:0007669"/>
    <property type="project" value="TreeGrafter"/>
</dbReference>
<dbReference type="InterPro" id="IPR050336">
    <property type="entry name" value="Chromosome_partition/occlusion"/>
</dbReference>
<dbReference type="SMART" id="SM00470">
    <property type="entry name" value="ParB"/>
    <property type="match status" value="1"/>
</dbReference>
<dbReference type="EMBL" id="JAAIKE010000005">
    <property type="protein sequence ID" value="NEX47635.1"/>
    <property type="molecule type" value="Genomic_DNA"/>
</dbReference>
<protein>
    <submittedName>
        <fullName evidence="2">ParB N-terminal domain-containing protein</fullName>
    </submittedName>
</protein>
<dbReference type="GO" id="GO:0005694">
    <property type="term" value="C:chromosome"/>
    <property type="evidence" value="ECO:0007669"/>
    <property type="project" value="TreeGrafter"/>
</dbReference>
<dbReference type="InterPro" id="IPR036086">
    <property type="entry name" value="ParB/Sulfiredoxin_sf"/>
</dbReference>
<reference evidence="2 3" key="1">
    <citation type="submission" date="2020-02" db="EMBL/GenBank/DDBJ databases">
        <title>Rhodobacter algicola sp. nov., isolated from microalga culture.</title>
        <authorList>
            <person name="Park C.-Y."/>
        </authorList>
    </citation>
    <scope>NUCLEOTIDE SEQUENCE [LARGE SCALE GENOMIC DNA]</scope>
    <source>
        <strain evidence="2 3">ETT8</strain>
    </source>
</reference>
<proteinExistence type="predicted"/>
<sequence>MKKPTLMQQSTVKLADIDARSRLRPVSEAGVESLIASIRETGVMKDAIHVRKKKDGSLVLIAGAHRLEAAKRLGWEEIEAKVWTDVTDDWARLMEIDDNLAGAEMNALDTAVFLAERKKVYERLHPETKYATGAALAAKRWDATEPSSVAFVTATAEKFGLTDRQVRKIVAAGGKLGAGEVHQLRQAPRPVTLKDLTEIARISDPTERHDVVGRMAAGQCKSAAEARRSLKSGVETPVKDPVAAEFKALLAAWSRARPAARAQFVDDEYGAIAAVMARVAKGRGEAA</sequence>
<name>A0A6B3RUL6_9RHOB</name>